<organism evidence="9 10">
    <name type="scientific">Thermoproteota archaeon</name>
    <dbReference type="NCBI Taxonomy" id="2056631"/>
    <lineage>
        <taxon>Archaea</taxon>
        <taxon>Thermoproteota</taxon>
    </lineage>
</organism>
<gene>
    <name evidence="9" type="ORF">DRJ26_00735</name>
</gene>
<dbReference type="InterPro" id="IPR003838">
    <property type="entry name" value="ABC3_permease_C"/>
</dbReference>
<evidence type="ECO:0000256" key="7">
    <source>
        <dbReference type="SAM" id="Phobius"/>
    </source>
</evidence>
<proteinExistence type="inferred from homology"/>
<feature type="transmembrane region" description="Helical" evidence="7">
    <location>
        <begin position="165"/>
        <end position="187"/>
    </location>
</feature>
<dbReference type="GO" id="GO:0005886">
    <property type="term" value="C:plasma membrane"/>
    <property type="evidence" value="ECO:0007669"/>
    <property type="project" value="UniProtKB-SubCell"/>
</dbReference>
<evidence type="ECO:0000256" key="5">
    <source>
        <dbReference type="ARBA" id="ARBA00023136"/>
    </source>
</evidence>
<feature type="domain" description="ABC3 transporter permease C-terminal" evidence="8">
    <location>
        <begin position="82"/>
        <end position="197"/>
    </location>
</feature>
<dbReference type="PANTHER" id="PTHR30572">
    <property type="entry name" value="MEMBRANE COMPONENT OF TRANSPORTER-RELATED"/>
    <property type="match status" value="1"/>
</dbReference>
<keyword evidence="5 7" id="KW-0472">Membrane</keyword>
<name>A0A497F827_9CREN</name>
<evidence type="ECO:0000256" key="4">
    <source>
        <dbReference type="ARBA" id="ARBA00022989"/>
    </source>
</evidence>
<feature type="transmembrane region" description="Helical" evidence="7">
    <location>
        <begin position="37"/>
        <end position="60"/>
    </location>
</feature>
<dbReference type="PANTHER" id="PTHR30572:SF4">
    <property type="entry name" value="ABC TRANSPORTER PERMEASE YTRF"/>
    <property type="match status" value="1"/>
</dbReference>
<dbReference type="Proteomes" id="UP000269499">
    <property type="component" value="Unassembled WGS sequence"/>
</dbReference>
<dbReference type="AlphaFoldDB" id="A0A497F827"/>
<feature type="transmembrane region" description="Helical" evidence="7">
    <location>
        <begin position="80"/>
        <end position="100"/>
    </location>
</feature>
<keyword evidence="3 7" id="KW-0812">Transmembrane</keyword>
<comment type="similarity">
    <text evidence="6">Belongs to the ABC-4 integral membrane protein family.</text>
</comment>
<feature type="transmembrane region" description="Helical" evidence="7">
    <location>
        <begin position="121"/>
        <end position="153"/>
    </location>
</feature>
<keyword evidence="2" id="KW-1003">Cell membrane</keyword>
<dbReference type="GO" id="GO:0022857">
    <property type="term" value="F:transmembrane transporter activity"/>
    <property type="evidence" value="ECO:0007669"/>
    <property type="project" value="TreeGrafter"/>
</dbReference>
<dbReference type="EMBL" id="QMRA01000006">
    <property type="protein sequence ID" value="RLE55517.1"/>
    <property type="molecule type" value="Genomic_DNA"/>
</dbReference>
<protein>
    <recommendedName>
        <fullName evidence="8">ABC3 transporter permease C-terminal domain-containing protein</fullName>
    </recommendedName>
</protein>
<comment type="caution">
    <text evidence="9">The sequence shown here is derived from an EMBL/GenBank/DDBJ whole genome shotgun (WGS) entry which is preliminary data.</text>
</comment>
<evidence type="ECO:0000256" key="3">
    <source>
        <dbReference type="ARBA" id="ARBA00022692"/>
    </source>
</evidence>
<dbReference type="Pfam" id="PF02687">
    <property type="entry name" value="FtsX"/>
    <property type="match status" value="1"/>
</dbReference>
<evidence type="ECO:0000256" key="2">
    <source>
        <dbReference type="ARBA" id="ARBA00022475"/>
    </source>
</evidence>
<evidence type="ECO:0000256" key="6">
    <source>
        <dbReference type="ARBA" id="ARBA00038076"/>
    </source>
</evidence>
<dbReference type="InterPro" id="IPR050250">
    <property type="entry name" value="Macrolide_Exporter_MacB"/>
</dbReference>
<sequence length="205" mass="22649">MQKKLVASFMQKVFAGLRIKDLLHIVLESMKKRKTRITLTVLTVLLNVALVSSMNIMSFALAPSTPASSFIPISLNDYQLWVSLISIVVCAITIFNSMLISVAERYKEIGTMKCLGARNALILQLFLFESLSVGILGGLAGFFSSIIITMPIMYIQLGRLPTVQIYLSTLTISMSISVLVTLVATIYPAYYATKIDPVEALRFEV</sequence>
<keyword evidence="4 7" id="KW-1133">Transmembrane helix</keyword>
<evidence type="ECO:0000313" key="9">
    <source>
        <dbReference type="EMBL" id="RLE55517.1"/>
    </source>
</evidence>
<evidence type="ECO:0000259" key="8">
    <source>
        <dbReference type="Pfam" id="PF02687"/>
    </source>
</evidence>
<accession>A0A497F827</accession>
<reference evidence="9 10" key="1">
    <citation type="submission" date="2018-06" db="EMBL/GenBank/DDBJ databases">
        <title>Extensive metabolic versatility and redundancy in microbially diverse, dynamic hydrothermal sediments.</title>
        <authorList>
            <person name="Dombrowski N."/>
            <person name="Teske A."/>
            <person name="Baker B.J."/>
        </authorList>
    </citation>
    <scope>NUCLEOTIDE SEQUENCE [LARGE SCALE GENOMIC DNA]</scope>
    <source>
        <strain evidence="9">B20_G2</strain>
    </source>
</reference>
<evidence type="ECO:0000256" key="1">
    <source>
        <dbReference type="ARBA" id="ARBA00004651"/>
    </source>
</evidence>
<comment type="subcellular location">
    <subcellularLocation>
        <location evidence="1">Cell membrane</location>
        <topology evidence="1">Multi-pass membrane protein</topology>
    </subcellularLocation>
</comment>
<evidence type="ECO:0000313" key="10">
    <source>
        <dbReference type="Proteomes" id="UP000269499"/>
    </source>
</evidence>